<comment type="caution">
    <text evidence="2">The sequence shown here is derived from an EMBL/GenBank/DDBJ whole genome shotgun (WGS) entry which is preliminary data.</text>
</comment>
<evidence type="ECO:0000313" key="2">
    <source>
        <dbReference type="EMBL" id="KAG5527274.1"/>
    </source>
</evidence>
<dbReference type="EMBL" id="JACTNZ010000010">
    <property type="protein sequence ID" value="KAG5527274.1"/>
    <property type="molecule type" value="Genomic_DNA"/>
</dbReference>
<dbReference type="AlphaFoldDB" id="A0AAV6IIY0"/>
<feature type="transmembrane region" description="Helical" evidence="1">
    <location>
        <begin position="36"/>
        <end position="56"/>
    </location>
</feature>
<keyword evidence="1" id="KW-1133">Transmembrane helix</keyword>
<evidence type="ECO:0000313" key="3">
    <source>
        <dbReference type="Proteomes" id="UP000823749"/>
    </source>
</evidence>
<organism evidence="2 3">
    <name type="scientific">Rhododendron griersonianum</name>
    <dbReference type="NCBI Taxonomy" id="479676"/>
    <lineage>
        <taxon>Eukaryota</taxon>
        <taxon>Viridiplantae</taxon>
        <taxon>Streptophyta</taxon>
        <taxon>Embryophyta</taxon>
        <taxon>Tracheophyta</taxon>
        <taxon>Spermatophyta</taxon>
        <taxon>Magnoliopsida</taxon>
        <taxon>eudicotyledons</taxon>
        <taxon>Gunneridae</taxon>
        <taxon>Pentapetalae</taxon>
        <taxon>asterids</taxon>
        <taxon>Ericales</taxon>
        <taxon>Ericaceae</taxon>
        <taxon>Ericoideae</taxon>
        <taxon>Rhodoreae</taxon>
        <taxon>Rhododendron</taxon>
    </lineage>
</organism>
<keyword evidence="3" id="KW-1185">Reference proteome</keyword>
<keyword evidence="1" id="KW-0472">Membrane</keyword>
<gene>
    <name evidence="2" type="ORF">RHGRI_028239</name>
</gene>
<name>A0AAV6IIY0_9ERIC</name>
<reference evidence="2" key="1">
    <citation type="submission" date="2020-08" db="EMBL/GenBank/DDBJ databases">
        <title>Plant Genome Project.</title>
        <authorList>
            <person name="Zhang R.-G."/>
        </authorList>
    </citation>
    <scope>NUCLEOTIDE SEQUENCE</scope>
    <source>
        <strain evidence="2">WSP0</strain>
        <tissue evidence="2">Leaf</tissue>
    </source>
</reference>
<sequence>MPMVEIVDRDHGDDDLDSNDRINDAVCRRFIRSKCLWLKLSIAIMVTMTWIVMITSTMQWTGQLSLVAFYIKLFNGTAADDRHGFIELNAIPRCKSLSISANTQLKRSHRLPVTRSN</sequence>
<keyword evidence="1" id="KW-0812">Transmembrane</keyword>
<proteinExistence type="predicted"/>
<accession>A0AAV6IIY0</accession>
<evidence type="ECO:0000256" key="1">
    <source>
        <dbReference type="SAM" id="Phobius"/>
    </source>
</evidence>
<dbReference type="Proteomes" id="UP000823749">
    <property type="component" value="Chromosome 10"/>
</dbReference>
<protein>
    <submittedName>
        <fullName evidence="2">Uncharacterized protein</fullName>
    </submittedName>
</protein>